<evidence type="ECO:0000313" key="13">
    <source>
        <dbReference type="Proteomes" id="UP000242715"/>
    </source>
</evidence>
<feature type="domain" description="BED-type" evidence="11">
    <location>
        <begin position="35"/>
        <end position="89"/>
    </location>
</feature>
<reference evidence="13" key="1">
    <citation type="journal article" date="2017" name="Front. Plant Sci.">
        <title>Climate Clever Clovers: New Paradigm to Reduce the Environmental Footprint of Ruminants by Breeding Low Methanogenic Forages Utilizing Haplotype Variation.</title>
        <authorList>
            <person name="Kaur P."/>
            <person name="Appels R."/>
            <person name="Bayer P.E."/>
            <person name="Keeble-Gagnere G."/>
            <person name="Wang J."/>
            <person name="Hirakawa H."/>
            <person name="Shirasawa K."/>
            <person name="Vercoe P."/>
            <person name="Stefanova K."/>
            <person name="Durmic Z."/>
            <person name="Nichols P."/>
            <person name="Revell C."/>
            <person name="Isobe S.N."/>
            <person name="Edwards D."/>
            <person name="Erskine W."/>
        </authorList>
    </citation>
    <scope>NUCLEOTIDE SEQUENCE [LARGE SCALE GENOMIC DNA]</scope>
    <source>
        <strain evidence="13">cv. Daliak</strain>
    </source>
</reference>
<dbReference type="SMART" id="SM00614">
    <property type="entry name" value="ZnF_BED"/>
    <property type="match status" value="1"/>
</dbReference>
<feature type="compositionally biased region" description="Polar residues" evidence="10">
    <location>
        <begin position="1"/>
        <end position="28"/>
    </location>
</feature>
<gene>
    <name evidence="12" type="ORF">TSUD_89510</name>
</gene>
<evidence type="ECO:0000256" key="7">
    <source>
        <dbReference type="ARBA" id="ARBA00023163"/>
    </source>
</evidence>
<keyword evidence="5" id="KW-0805">Transcription regulation</keyword>
<evidence type="ECO:0000313" key="12">
    <source>
        <dbReference type="EMBL" id="GAU42152.1"/>
    </source>
</evidence>
<dbReference type="SUPFAM" id="SSF57667">
    <property type="entry name" value="beta-beta-alpha zinc fingers"/>
    <property type="match status" value="1"/>
</dbReference>
<evidence type="ECO:0000256" key="8">
    <source>
        <dbReference type="ARBA" id="ARBA00023242"/>
    </source>
</evidence>
<keyword evidence="7" id="KW-0804">Transcription</keyword>
<dbReference type="PANTHER" id="PTHR46481:SF10">
    <property type="entry name" value="ZINC FINGER BED DOMAIN-CONTAINING PROTEIN 39"/>
    <property type="match status" value="1"/>
</dbReference>
<dbReference type="Pfam" id="PF02892">
    <property type="entry name" value="zf-BED"/>
    <property type="match status" value="1"/>
</dbReference>
<organism evidence="12 13">
    <name type="scientific">Trifolium subterraneum</name>
    <name type="common">Subterranean clover</name>
    <dbReference type="NCBI Taxonomy" id="3900"/>
    <lineage>
        <taxon>Eukaryota</taxon>
        <taxon>Viridiplantae</taxon>
        <taxon>Streptophyta</taxon>
        <taxon>Embryophyta</taxon>
        <taxon>Tracheophyta</taxon>
        <taxon>Spermatophyta</taxon>
        <taxon>Magnoliopsida</taxon>
        <taxon>eudicotyledons</taxon>
        <taxon>Gunneridae</taxon>
        <taxon>Pentapetalae</taxon>
        <taxon>rosids</taxon>
        <taxon>fabids</taxon>
        <taxon>Fabales</taxon>
        <taxon>Fabaceae</taxon>
        <taxon>Papilionoideae</taxon>
        <taxon>50 kb inversion clade</taxon>
        <taxon>NPAAA clade</taxon>
        <taxon>Hologalegina</taxon>
        <taxon>IRL clade</taxon>
        <taxon>Trifolieae</taxon>
        <taxon>Trifolium</taxon>
    </lineage>
</organism>
<evidence type="ECO:0000256" key="4">
    <source>
        <dbReference type="ARBA" id="ARBA00022833"/>
    </source>
</evidence>
<dbReference type="InterPro" id="IPR025525">
    <property type="entry name" value="hAT-like_transposase_RNase-H"/>
</dbReference>
<accession>A0A2Z6P154</accession>
<name>A0A2Z6P154_TRISU</name>
<dbReference type="Proteomes" id="UP000242715">
    <property type="component" value="Unassembled WGS sequence"/>
</dbReference>
<evidence type="ECO:0000256" key="5">
    <source>
        <dbReference type="ARBA" id="ARBA00023015"/>
    </source>
</evidence>
<dbReference type="AlphaFoldDB" id="A0A2Z6P154"/>
<dbReference type="InterPro" id="IPR052035">
    <property type="entry name" value="ZnF_BED_domain_contain"/>
</dbReference>
<evidence type="ECO:0000256" key="2">
    <source>
        <dbReference type="ARBA" id="ARBA00022723"/>
    </source>
</evidence>
<evidence type="ECO:0000256" key="1">
    <source>
        <dbReference type="ARBA" id="ARBA00004123"/>
    </source>
</evidence>
<keyword evidence="3 9" id="KW-0863">Zinc-finger</keyword>
<dbReference type="GO" id="GO:0008270">
    <property type="term" value="F:zinc ion binding"/>
    <property type="evidence" value="ECO:0007669"/>
    <property type="project" value="UniProtKB-KW"/>
</dbReference>
<proteinExistence type="predicted"/>
<keyword evidence="2" id="KW-0479">Metal-binding</keyword>
<evidence type="ECO:0000259" key="11">
    <source>
        <dbReference type="PROSITE" id="PS50808"/>
    </source>
</evidence>
<keyword evidence="6" id="KW-0238">DNA-binding</keyword>
<feature type="region of interest" description="Disordered" evidence="10">
    <location>
        <begin position="1"/>
        <end position="38"/>
    </location>
</feature>
<dbReference type="InterPro" id="IPR036236">
    <property type="entry name" value="Znf_C2H2_sf"/>
</dbReference>
<evidence type="ECO:0000256" key="10">
    <source>
        <dbReference type="SAM" id="MobiDB-lite"/>
    </source>
</evidence>
<evidence type="ECO:0000256" key="3">
    <source>
        <dbReference type="ARBA" id="ARBA00022771"/>
    </source>
</evidence>
<dbReference type="PANTHER" id="PTHR46481">
    <property type="entry name" value="ZINC FINGER BED DOMAIN-CONTAINING PROTEIN 4"/>
    <property type="match status" value="1"/>
</dbReference>
<dbReference type="GO" id="GO:0009791">
    <property type="term" value="P:post-embryonic development"/>
    <property type="evidence" value="ECO:0007669"/>
    <property type="project" value="UniProtKB-ARBA"/>
</dbReference>
<protein>
    <recommendedName>
        <fullName evidence="11">BED-type domain-containing protein</fullName>
    </recommendedName>
</protein>
<sequence>MSNDGHLTRSTTSQHTISPTVSNSSMLPHNTKKQKNHSKSWNHFTIVDEIGKKVECNYCEKLIKYNNGTSYMCAHLTRCRVCKRQRTPSSMISTYDHVEHVVPKFDQEAIQSAFVKMFINMEIPFRKVEHESFHEFMTLSKSLPHYIYADFLSKDINDSVSRIRRVVWYIRSSGLRLDAFKSNVNESLEYKVALKHETTFEELSFQDKRYVNEMVKKGKGVPTQGHWEHISSGDAHLRSTAQAMKKKYDKYWRNYKSINMMLLIALVFDPRRKVKLTY</sequence>
<keyword evidence="4" id="KW-0862">Zinc</keyword>
<dbReference type="GO" id="GO:0003677">
    <property type="term" value="F:DNA binding"/>
    <property type="evidence" value="ECO:0007669"/>
    <property type="project" value="UniProtKB-KW"/>
</dbReference>
<evidence type="ECO:0000256" key="6">
    <source>
        <dbReference type="ARBA" id="ARBA00023125"/>
    </source>
</evidence>
<dbReference type="OrthoDB" id="1738615at2759"/>
<dbReference type="InterPro" id="IPR003656">
    <property type="entry name" value="Znf_BED"/>
</dbReference>
<dbReference type="GO" id="GO:0005634">
    <property type="term" value="C:nucleus"/>
    <property type="evidence" value="ECO:0007669"/>
    <property type="project" value="UniProtKB-SubCell"/>
</dbReference>
<evidence type="ECO:0000256" key="9">
    <source>
        <dbReference type="PROSITE-ProRule" id="PRU00027"/>
    </source>
</evidence>
<keyword evidence="13" id="KW-1185">Reference proteome</keyword>
<keyword evidence="8" id="KW-0539">Nucleus</keyword>
<dbReference type="PROSITE" id="PS50808">
    <property type="entry name" value="ZF_BED"/>
    <property type="match status" value="1"/>
</dbReference>
<comment type="subcellular location">
    <subcellularLocation>
        <location evidence="1">Nucleus</location>
    </subcellularLocation>
</comment>
<dbReference type="EMBL" id="DF973902">
    <property type="protein sequence ID" value="GAU42152.1"/>
    <property type="molecule type" value="Genomic_DNA"/>
</dbReference>
<dbReference type="Pfam" id="PF14372">
    <property type="entry name" value="hAT-like_RNase-H"/>
    <property type="match status" value="1"/>
</dbReference>